<dbReference type="PANTHER" id="PTHR36966">
    <property type="entry name" value="REP-ASSOCIATED TYROSINE TRANSPOSASE"/>
    <property type="match status" value="1"/>
</dbReference>
<dbReference type="RefSeq" id="WP_222581581.1">
    <property type="nucleotide sequence ID" value="NZ_JAHVHU010000021.1"/>
</dbReference>
<dbReference type="GO" id="GO:0006313">
    <property type="term" value="P:DNA transposition"/>
    <property type="evidence" value="ECO:0007669"/>
    <property type="project" value="InterPro"/>
</dbReference>
<dbReference type="InterPro" id="IPR036515">
    <property type="entry name" value="Transposase_17_sf"/>
</dbReference>
<evidence type="ECO:0000259" key="1">
    <source>
        <dbReference type="SMART" id="SM01321"/>
    </source>
</evidence>
<dbReference type="GO" id="GO:0004803">
    <property type="term" value="F:transposase activity"/>
    <property type="evidence" value="ECO:0007669"/>
    <property type="project" value="InterPro"/>
</dbReference>
<organism evidence="2 3">
    <name type="scientific">Membranihabitans marinus</name>
    <dbReference type="NCBI Taxonomy" id="1227546"/>
    <lineage>
        <taxon>Bacteria</taxon>
        <taxon>Pseudomonadati</taxon>
        <taxon>Bacteroidota</taxon>
        <taxon>Saprospiria</taxon>
        <taxon>Saprospirales</taxon>
        <taxon>Saprospiraceae</taxon>
        <taxon>Membranihabitans</taxon>
    </lineage>
</organism>
<feature type="domain" description="Transposase IS200-like" evidence="1">
    <location>
        <begin position="16"/>
        <end position="199"/>
    </location>
</feature>
<protein>
    <submittedName>
        <fullName evidence="2">Transposase</fullName>
    </submittedName>
</protein>
<dbReference type="InterPro" id="IPR052715">
    <property type="entry name" value="RAYT_transposase"/>
</dbReference>
<dbReference type="GO" id="GO:0043565">
    <property type="term" value="F:sequence-specific DNA binding"/>
    <property type="evidence" value="ECO:0007669"/>
    <property type="project" value="TreeGrafter"/>
</dbReference>
<dbReference type="EMBL" id="JAHVHU010000021">
    <property type="protein sequence ID" value="MBY5960038.1"/>
    <property type="molecule type" value="Genomic_DNA"/>
</dbReference>
<dbReference type="InterPro" id="IPR002686">
    <property type="entry name" value="Transposase_17"/>
</dbReference>
<reference evidence="2" key="1">
    <citation type="submission" date="2021-06" db="EMBL/GenBank/DDBJ databases">
        <title>44 bacteria genomes isolated from Dapeng, Shenzhen.</title>
        <authorList>
            <person name="Zheng W."/>
            <person name="Yu S."/>
            <person name="Huang Y."/>
        </authorList>
    </citation>
    <scope>NUCLEOTIDE SEQUENCE</scope>
    <source>
        <strain evidence="2">DP5N28-2</strain>
    </source>
</reference>
<name>A0A953HSC2_9BACT</name>
<gene>
    <name evidence="2" type="ORF">KUV50_17940</name>
</gene>
<dbReference type="SMART" id="SM01321">
    <property type="entry name" value="Y1_Tnp"/>
    <property type="match status" value="1"/>
</dbReference>
<accession>A0A953HSC2</accession>
<dbReference type="Gene3D" id="3.30.70.1290">
    <property type="entry name" value="Transposase IS200-like"/>
    <property type="match status" value="1"/>
</dbReference>
<comment type="caution">
    <text evidence="2">The sequence shown here is derived from an EMBL/GenBank/DDBJ whole genome shotgun (WGS) entry which is preliminary data.</text>
</comment>
<keyword evidence="3" id="KW-1185">Reference proteome</keyword>
<evidence type="ECO:0000313" key="3">
    <source>
        <dbReference type="Proteomes" id="UP000753961"/>
    </source>
</evidence>
<dbReference type="AlphaFoldDB" id="A0A953HSC2"/>
<dbReference type="Proteomes" id="UP000753961">
    <property type="component" value="Unassembled WGS sequence"/>
</dbReference>
<evidence type="ECO:0000313" key="2">
    <source>
        <dbReference type="EMBL" id="MBY5960038.1"/>
    </source>
</evidence>
<proteinExistence type="predicted"/>
<dbReference type="SUPFAM" id="SSF143422">
    <property type="entry name" value="Transposase IS200-like"/>
    <property type="match status" value="1"/>
</dbReference>
<dbReference type="PANTHER" id="PTHR36966:SF1">
    <property type="entry name" value="REP-ASSOCIATED TYROSINE TRANSPOSASE"/>
    <property type="match status" value="1"/>
</dbReference>
<sequence length="225" mass="26421">MSLKTNYKNRLPHLAPPGATFFVTFRLGDSLPQKVIKELLTSLEITIQRLKREKPSQFKTQIYNERKKHFKQFEHQLDDKPYGNCYLREPLIAQIVLDKLHELDGSYYDLIAYCIMPNHVHVVIDTSIQLGDEHKILLEKVPDNYVQLHDIMQRIKGSTSFEANQLLDRHGPFWAKDSYDHYVRDEQELINIIQYIILNPVKAGLVQEWESYPYTYVKEGFELGG</sequence>